<dbReference type="Pfam" id="PF16363">
    <property type="entry name" value="GDP_Man_Dehyd"/>
    <property type="match status" value="1"/>
</dbReference>
<dbReference type="Gene3D" id="3.40.50.720">
    <property type="entry name" value="NAD(P)-binding Rossmann-like Domain"/>
    <property type="match status" value="1"/>
</dbReference>
<evidence type="ECO:0000313" key="3">
    <source>
        <dbReference type="EMBL" id="SVD03291.1"/>
    </source>
</evidence>
<sequence length="67" mass="7542">MDSVLVTGCAGFIGYHLSQSLLQDGINVLGIDNLNDYYDINLKNNRLLNLKANNNFIFHKVDISDKK</sequence>
<evidence type="ECO:0000256" key="1">
    <source>
        <dbReference type="ARBA" id="ARBA00023027"/>
    </source>
</evidence>
<dbReference type="PANTHER" id="PTHR43574">
    <property type="entry name" value="EPIMERASE-RELATED"/>
    <property type="match status" value="1"/>
</dbReference>
<keyword evidence="1" id="KW-0520">NAD</keyword>
<dbReference type="EMBL" id="UINC01125454">
    <property type="protein sequence ID" value="SVD03291.1"/>
    <property type="molecule type" value="Genomic_DNA"/>
</dbReference>
<protein>
    <recommendedName>
        <fullName evidence="2">NAD(P)-binding domain-containing protein</fullName>
    </recommendedName>
</protein>
<accession>A0A382S300</accession>
<reference evidence="3" key="1">
    <citation type="submission" date="2018-05" db="EMBL/GenBank/DDBJ databases">
        <authorList>
            <person name="Lanie J.A."/>
            <person name="Ng W.-L."/>
            <person name="Kazmierczak K.M."/>
            <person name="Andrzejewski T.M."/>
            <person name="Davidsen T.M."/>
            <person name="Wayne K.J."/>
            <person name="Tettelin H."/>
            <person name="Glass J.I."/>
            <person name="Rusch D."/>
            <person name="Podicherti R."/>
            <person name="Tsui H.-C.T."/>
            <person name="Winkler M.E."/>
        </authorList>
    </citation>
    <scope>NUCLEOTIDE SEQUENCE</scope>
</reference>
<dbReference type="InterPro" id="IPR016040">
    <property type="entry name" value="NAD(P)-bd_dom"/>
</dbReference>
<dbReference type="AlphaFoldDB" id="A0A382S300"/>
<feature type="domain" description="NAD(P)-binding" evidence="2">
    <location>
        <begin position="5"/>
        <end position="66"/>
    </location>
</feature>
<organism evidence="3">
    <name type="scientific">marine metagenome</name>
    <dbReference type="NCBI Taxonomy" id="408172"/>
    <lineage>
        <taxon>unclassified sequences</taxon>
        <taxon>metagenomes</taxon>
        <taxon>ecological metagenomes</taxon>
    </lineage>
</organism>
<dbReference type="InterPro" id="IPR036291">
    <property type="entry name" value="NAD(P)-bd_dom_sf"/>
</dbReference>
<evidence type="ECO:0000259" key="2">
    <source>
        <dbReference type="Pfam" id="PF16363"/>
    </source>
</evidence>
<dbReference type="SUPFAM" id="SSF51735">
    <property type="entry name" value="NAD(P)-binding Rossmann-fold domains"/>
    <property type="match status" value="1"/>
</dbReference>
<name>A0A382S300_9ZZZZ</name>
<gene>
    <name evidence="3" type="ORF">METZ01_LOCUS356145</name>
</gene>
<proteinExistence type="predicted"/>